<protein>
    <submittedName>
        <fullName evidence="1">Chromosome segregation ATPase</fullName>
    </submittedName>
</protein>
<gene>
    <name evidence="1" type="ORF">GGR30_003393</name>
</gene>
<evidence type="ECO:0000313" key="2">
    <source>
        <dbReference type="Proteomes" id="UP000530571"/>
    </source>
</evidence>
<accession>A0A7W6KLJ1</accession>
<organism evidence="1 2">
    <name type="scientific">Martelella radicis</name>
    <dbReference type="NCBI Taxonomy" id="1397476"/>
    <lineage>
        <taxon>Bacteria</taxon>
        <taxon>Pseudomonadati</taxon>
        <taxon>Pseudomonadota</taxon>
        <taxon>Alphaproteobacteria</taxon>
        <taxon>Hyphomicrobiales</taxon>
        <taxon>Aurantimonadaceae</taxon>
        <taxon>Martelella</taxon>
    </lineage>
</organism>
<dbReference type="SUPFAM" id="SSF57997">
    <property type="entry name" value="Tropomyosin"/>
    <property type="match status" value="1"/>
</dbReference>
<dbReference type="Proteomes" id="UP000530571">
    <property type="component" value="Unassembled WGS sequence"/>
</dbReference>
<reference evidence="1 2" key="1">
    <citation type="submission" date="2020-08" db="EMBL/GenBank/DDBJ databases">
        <title>Genomic Encyclopedia of Type Strains, Phase IV (KMG-IV): sequencing the most valuable type-strain genomes for metagenomic binning, comparative biology and taxonomic classification.</title>
        <authorList>
            <person name="Goeker M."/>
        </authorList>
    </citation>
    <scope>NUCLEOTIDE SEQUENCE [LARGE SCALE GENOMIC DNA]</scope>
    <source>
        <strain evidence="1 2">DSM 28101</strain>
    </source>
</reference>
<dbReference type="EMBL" id="JACIDZ010000012">
    <property type="protein sequence ID" value="MBB4123448.1"/>
    <property type="molecule type" value="Genomic_DNA"/>
</dbReference>
<dbReference type="RefSeq" id="WP_183488459.1">
    <property type="nucleotide sequence ID" value="NZ_JACIDZ010000012.1"/>
</dbReference>
<comment type="caution">
    <text evidence="1">The sequence shown here is derived from an EMBL/GenBank/DDBJ whole genome shotgun (WGS) entry which is preliminary data.</text>
</comment>
<name>A0A7W6KLJ1_9HYPH</name>
<proteinExistence type="predicted"/>
<keyword evidence="2" id="KW-1185">Reference proteome</keyword>
<dbReference type="AlphaFoldDB" id="A0A7W6KLJ1"/>
<evidence type="ECO:0000313" key="1">
    <source>
        <dbReference type="EMBL" id="MBB4123448.1"/>
    </source>
</evidence>
<sequence>MSPATENLVLEHLRAIRATQDRHTEELLEIKGRLGIIESQIGILTAQYASLSNRLDRVDERISRIEKRLDLVDG</sequence>